<feature type="domain" description="Helicase ATP-binding" evidence="2">
    <location>
        <begin position="289"/>
        <end position="452"/>
    </location>
</feature>
<dbReference type="Gene3D" id="3.40.50.10810">
    <property type="entry name" value="Tandem AAA-ATPase domain"/>
    <property type="match status" value="1"/>
</dbReference>
<dbReference type="InterPro" id="IPR038718">
    <property type="entry name" value="SNF2-like_sf"/>
</dbReference>
<dbReference type="InterPro" id="IPR014001">
    <property type="entry name" value="Helicase_ATP-bd"/>
</dbReference>
<dbReference type="GO" id="GO:0016787">
    <property type="term" value="F:hydrolase activity"/>
    <property type="evidence" value="ECO:0007669"/>
    <property type="project" value="UniProtKB-KW"/>
</dbReference>
<dbReference type="SUPFAM" id="SSF52540">
    <property type="entry name" value="P-loop containing nucleoside triphosphate hydrolases"/>
    <property type="match status" value="2"/>
</dbReference>
<dbReference type="InterPro" id="IPR027417">
    <property type="entry name" value="P-loop_NTPase"/>
</dbReference>
<evidence type="ECO:0000259" key="3">
    <source>
        <dbReference type="PROSITE" id="PS51194"/>
    </source>
</evidence>
<dbReference type="InterPro" id="IPR000330">
    <property type="entry name" value="SNF2_N"/>
</dbReference>
<protein>
    <submittedName>
        <fullName evidence="4">Unannotated protein</fullName>
    </submittedName>
</protein>
<dbReference type="Pfam" id="PF00271">
    <property type="entry name" value="Helicase_C"/>
    <property type="match status" value="1"/>
</dbReference>
<dbReference type="Gene3D" id="3.40.50.300">
    <property type="entry name" value="P-loop containing nucleotide triphosphate hydrolases"/>
    <property type="match status" value="1"/>
</dbReference>
<feature type="domain" description="Helicase C-terminal" evidence="3">
    <location>
        <begin position="537"/>
        <end position="698"/>
    </location>
</feature>
<sequence>MPNFKEIQLQIQAAQKVAKDLSDVVDLEQSLVLQTKQGISKAKESQVIQKLAQLPIENMKDASDKTLRIETLRKYGIANVSAVYMASQSQLERISGISAESAIELKFIADQMFAAIAESISYGLKLDSITADDLNILEKVQDLEAIRSQLRGNQEKIKPLTESINTSLTKTKPLKSRFRWVLAGKQRRNDALEAISQIAIFMGDPTTLVLSQLTQKAFAKFEEAQQSEALTDFKKRASDYYAVLEDVSGGKPLIGLSHLDAELIEKIENQELNQSLLRATLRKYQLFGSKFALTQFRVILGDEMGLGKTMQALGVLAQRHAMGATHFLVVCPASVIVNWQREIGTRSDLTTVKIHGEDQKQSLELWRNVGGIALTTFDTLKAFDISDDEIVKLNVDTIVVDEAHYVKNLGTGRSKTIMRWLDRTPRVLFMTGTPLENRVNEFVNLAFLLNRSFANKLNKAALSAGAEAFRREVAPIYLRRNSIDVLQELPELTEINEYCTWEGANRPFYEQSVISGNFMAMRRAAMLPLISGQIPNKMERLLELVDEAFENNQKVIIFSYFREILDYIHQSLGDKAIGPITGSVPSISRQQMVDAFTDSQTPMALVGQIQAAGTGLNIQAASVVILCEPQIKPSLEVQAIARAHRMGQVNNVRVHRLLVPDSVDDQMVLMLARKQAEFDDYARISHLADTVDSARDVDEAAIETEIIENERKRLLQ</sequence>
<dbReference type="PANTHER" id="PTHR10799">
    <property type="entry name" value="SNF2/RAD54 HELICASE FAMILY"/>
    <property type="match status" value="1"/>
</dbReference>
<dbReference type="InterPro" id="IPR001650">
    <property type="entry name" value="Helicase_C-like"/>
</dbReference>
<evidence type="ECO:0000259" key="2">
    <source>
        <dbReference type="PROSITE" id="PS51192"/>
    </source>
</evidence>
<evidence type="ECO:0000313" key="4">
    <source>
        <dbReference type="EMBL" id="CAB4552439.1"/>
    </source>
</evidence>
<dbReference type="GO" id="GO:0005524">
    <property type="term" value="F:ATP binding"/>
    <property type="evidence" value="ECO:0007669"/>
    <property type="project" value="InterPro"/>
</dbReference>
<name>A0A6J6CPW9_9ZZZZ</name>
<dbReference type="CDD" id="cd17919">
    <property type="entry name" value="DEXHc_Snf"/>
    <property type="match status" value="1"/>
</dbReference>
<organism evidence="4">
    <name type="scientific">freshwater metagenome</name>
    <dbReference type="NCBI Taxonomy" id="449393"/>
    <lineage>
        <taxon>unclassified sequences</taxon>
        <taxon>metagenomes</taxon>
        <taxon>ecological metagenomes</taxon>
    </lineage>
</organism>
<dbReference type="EMBL" id="CAEZSY010000042">
    <property type="protein sequence ID" value="CAB4552439.1"/>
    <property type="molecule type" value="Genomic_DNA"/>
</dbReference>
<dbReference type="CDD" id="cd18793">
    <property type="entry name" value="SF2_C_SNF"/>
    <property type="match status" value="1"/>
</dbReference>
<dbReference type="SMART" id="SM00487">
    <property type="entry name" value="DEXDc"/>
    <property type="match status" value="1"/>
</dbReference>
<dbReference type="SMART" id="SM00490">
    <property type="entry name" value="HELICc"/>
    <property type="match status" value="1"/>
</dbReference>
<dbReference type="PROSITE" id="PS51192">
    <property type="entry name" value="HELICASE_ATP_BIND_1"/>
    <property type="match status" value="1"/>
</dbReference>
<keyword evidence="1" id="KW-0378">Hydrolase</keyword>
<accession>A0A6J6CPW9</accession>
<reference evidence="4" key="1">
    <citation type="submission" date="2020-05" db="EMBL/GenBank/DDBJ databases">
        <authorList>
            <person name="Chiriac C."/>
            <person name="Salcher M."/>
            <person name="Ghai R."/>
            <person name="Kavagutti S V."/>
        </authorList>
    </citation>
    <scope>NUCLEOTIDE SEQUENCE</scope>
</reference>
<proteinExistence type="predicted"/>
<dbReference type="InterPro" id="IPR049730">
    <property type="entry name" value="SNF2/RAD54-like_C"/>
</dbReference>
<dbReference type="PROSITE" id="PS51194">
    <property type="entry name" value="HELICASE_CTER"/>
    <property type="match status" value="1"/>
</dbReference>
<dbReference type="Pfam" id="PF00176">
    <property type="entry name" value="SNF2-rel_dom"/>
    <property type="match status" value="1"/>
</dbReference>
<evidence type="ECO:0000256" key="1">
    <source>
        <dbReference type="ARBA" id="ARBA00022801"/>
    </source>
</evidence>
<gene>
    <name evidence="4" type="ORF">UFOPK1509_00408</name>
</gene>
<dbReference type="AlphaFoldDB" id="A0A6J6CPW9"/>